<proteinExistence type="predicted"/>
<feature type="region of interest" description="Disordered" evidence="1">
    <location>
        <begin position="107"/>
        <end position="151"/>
    </location>
</feature>
<sequence length="151" mass="16551">MEILEELLTPRLHRLPLVSVLVPALLAPNRMGCHLGRDKTGRHGKRLERLTSALVRALSLIPCLPAYSIARWGAQRALVSRLAPSPAAEDLEIPSYSYEFGSGEARLAERERESPGLPAILERKGDRRPSARNRAAAAAMRFDGSKNGLHA</sequence>
<dbReference type="Proteomes" id="UP000240760">
    <property type="component" value="Unassembled WGS sequence"/>
</dbReference>
<evidence type="ECO:0000256" key="1">
    <source>
        <dbReference type="SAM" id="MobiDB-lite"/>
    </source>
</evidence>
<feature type="compositionally biased region" description="Low complexity" evidence="1">
    <location>
        <begin position="132"/>
        <end position="141"/>
    </location>
</feature>
<dbReference type="AlphaFoldDB" id="A0A2T4CC82"/>
<organism evidence="2 3">
    <name type="scientific">Trichoderma longibrachiatum ATCC 18648</name>
    <dbReference type="NCBI Taxonomy" id="983965"/>
    <lineage>
        <taxon>Eukaryota</taxon>
        <taxon>Fungi</taxon>
        <taxon>Dikarya</taxon>
        <taxon>Ascomycota</taxon>
        <taxon>Pezizomycotina</taxon>
        <taxon>Sordariomycetes</taxon>
        <taxon>Hypocreomycetidae</taxon>
        <taxon>Hypocreales</taxon>
        <taxon>Hypocreaceae</taxon>
        <taxon>Trichoderma</taxon>
    </lineage>
</organism>
<dbReference type="EMBL" id="KZ679128">
    <property type="protein sequence ID" value="PTB79173.1"/>
    <property type="molecule type" value="Genomic_DNA"/>
</dbReference>
<evidence type="ECO:0000313" key="3">
    <source>
        <dbReference type="Proteomes" id="UP000240760"/>
    </source>
</evidence>
<accession>A0A2T4CC82</accession>
<keyword evidence="3" id="KW-1185">Reference proteome</keyword>
<evidence type="ECO:0000313" key="2">
    <source>
        <dbReference type="EMBL" id="PTB79173.1"/>
    </source>
</evidence>
<name>A0A2T4CC82_TRILO</name>
<gene>
    <name evidence="2" type="ORF">M440DRAFT_1460811</name>
</gene>
<protein>
    <submittedName>
        <fullName evidence="2">Uncharacterized protein</fullName>
    </submittedName>
</protein>
<reference evidence="2 3" key="1">
    <citation type="submission" date="2016-07" db="EMBL/GenBank/DDBJ databases">
        <title>Multiple horizontal gene transfer events from other fungi enriched the ability of initially mycotrophic Trichoderma (Ascomycota) to feed on dead plant biomass.</title>
        <authorList>
            <consortium name="DOE Joint Genome Institute"/>
            <person name="Aerts A."/>
            <person name="Atanasova L."/>
            <person name="Chenthamara K."/>
            <person name="Zhang J."/>
            <person name="Grujic M."/>
            <person name="Henrissat B."/>
            <person name="Kuo A."/>
            <person name="Salamov A."/>
            <person name="Lipzen A."/>
            <person name="Labutti K."/>
            <person name="Barry K."/>
            <person name="Miao Y."/>
            <person name="Rahimi M.J."/>
            <person name="Shen Q."/>
            <person name="Grigoriev I.V."/>
            <person name="Kubicek C.P."/>
            <person name="Druzhinina I.S."/>
        </authorList>
    </citation>
    <scope>NUCLEOTIDE SEQUENCE [LARGE SCALE GENOMIC DNA]</scope>
    <source>
        <strain evidence="2 3">ATCC 18648</strain>
    </source>
</reference>